<dbReference type="OrthoDB" id="3043501at2759"/>
<name>A0A8H6XUT1_9AGAR</name>
<proteinExistence type="predicted"/>
<dbReference type="Proteomes" id="UP000623467">
    <property type="component" value="Unassembled WGS sequence"/>
</dbReference>
<evidence type="ECO:0000256" key="1">
    <source>
        <dbReference type="SAM" id="SignalP"/>
    </source>
</evidence>
<protein>
    <submittedName>
        <fullName evidence="2">Uncharacterized protein</fullName>
    </submittedName>
</protein>
<reference evidence="2" key="1">
    <citation type="submission" date="2020-05" db="EMBL/GenBank/DDBJ databases">
        <title>Mycena genomes resolve the evolution of fungal bioluminescence.</title>
        <authorList>
            <person name="Tsai I.J."/>
        </authorList>
    </citation>
    <scope>NUCLEOTIDE SEQUENCE</scope>
    <source>
        <strain evidence="2">160909Yilan</strain>
    </source>
</reference>
<feature type="chain" id="PRO_5034316924" evidence="1">
    <location>
        <begin position="24"/>
        <end position="178"/>
    </location>
</feature>
<accession>A0A8H6XUT1</accession>
<comment type="caution">
    <text evidence="2">The sequence shown here is derived from an EMBL/GenBank/DDBJ whole genome shotgun (WGS) entry which is preliminary data.</text>
</comment>
<evidence type="ECO:0000313" key="3">
    <source>
        <dbReference type="Proteomes" id="UP000623467"/>
    </source>
</evidence>
<keyword evidence="3" id="KW-1185">Reference proteome</keyword>
<feature type="signal peptide" evidence="1">
    <location>
        <begin position="1"/>
        <end position="23"/>
    </location>
</feature>
<sequence length="178" mass="18233">MVRPSFGLLALALAIGHPRHVTAVPALVTLPVLPFGDPSGSPLTAVELGVDSQSGYTTYGIEEAILQVGPSKTVTVPFTATVVAGSDHVAITASFSTTSFGIELGGECDLSSRDAICRAPLFLTTETVPVASLTPWVIDVVSTGVPSATPTTNWSPRQAATPIYGVLVGVVVMACSLL</sequence>
<organism evidence="2 3">
    <name type="scientific">Mycena sanguinolenta</name>
    <dbReference type="NCBI Taxonomy" id="230812"/>
    <lineage>
        <taxon>Eukaryota</taxon>
        <taxon>Fungi</taxon>
        <taxon>Dikarya</taxon>
        <taxon>Basidiomycota</taxon>
        <taxon>Agaricomycotina</taxon>
        <taxon>Agaricomycetes</taxon>
        <taxon>Agaricomycetidae</taxon>
        <taxon>Agaricales</taxon>
        <taxon>Marasmiineae</taxon>
        <taxon>Mycenaceae</taxon>
        <taxon>Mycena</taxon>
    </lineage>
</organism>
<gene>
    <name evidence="2" type="ORF">MSAN_01806300</name>
</gene>
<keyword evidence="1" id="KW-0732">Signal</keyword>
<evidence type="ECO:0000313" key="2">
    <source>
        <dbReference type="EMBL" id="KAF7346685.1"/>
    </source>
</evidence>
<dbReference type="AlphaFoldDB" id="A0A8H6XUT1"/>
<dbReference type="EMBL" id="JACAZH010000018">
    <property type="protein sequence ID" value="KAF7346685.1"/>
    <property type="molecule type" value="Genomic_DNA"/>
</dbReference>